<feature type="transmembrane region" description="Helical" evidence="4">
    <location>
        <begin position="310"/>
        <end position="334"/>
    </location>
</feature>
<dbReference type="InterPro" id="IPR029787">
    <property type="entry name" value="Nucleotide_cyclase"/>
</dbReference>
<feature type="transmembrane region" description="Helical" evidence="4">
    <location>
        <begin position="190"/>
        <end position="210"/>
    </location>
</feature>
<feature type="signal peptide" evidence="5">
    <location>
        <begin position="1"/>
        <end position="25"/>
    </location>
</feature>
<dbReference type="RefSeq" id="WP_307692419.1">
    <property type="nucleotide sequence ID" value="NZ_JAUSRO010000020.1"/>
</dbReference>
<dbReference type="PANTHER" id="PTHR45138:SF9">
    <property type="entry name" value="DIGUANYLATE CYCLASE DGCM-RELATED"/>
    <property type="match status" value="1"/>
</dbReference>
<comment type="catalytic activity">
    <reaction evidence="2">
        <text>2 GTP = 3',3'-c-di-GMP + 2 diphosphate</text>
        <dbReference type="Rhea" id="RHEA:24898"/>
        <dbReference type="ChEBI" id="CHEBI:33019"/>
        <dbReference type="ChEBI" id="CHEBI:37565"/>
        <dbReference type="ChEBI" id="CHEBI:58805"/>
        <dbReference type="EC" id="2.7.7.65"/>
    </reaction>
</comment>
<feature type="transmembrane region" description="Helical" evidence="4">
    <location>
        <begin position="255"/>
        <end position="275"/>
    </location>
</feature>
<dbReference type="InterPro" id="IPR043128">
    <property type="entry name" value="Rev_trsase/Diguanyl_cyclase"/>
</dbReference>
<keyword evidence="8" id="KW-1185">Reference proteome</keyword>
<evidence type="ECO:0000256" key="1">
    <source>
        <dbReference type="ARBA" id="ARBA00012528"/>
    </source>
</evidence>
<dbReference type="InterPro" id="IPR011623">
    <property type="entry name" value="7TMR_DISM_rcpt_extracell_dom1"/>
</dbReference>
<keyword evidence="4" id="KW-1133">Transmembrane helix</keyword>
<dbReference type="EC" id="2.7.7.65" evidence="1"/>
<dbReference type="PROSITE" id="PS50887">
    <property type="entry name" value="GGDEF"/>
    <property type="match status" value="1"/>
</dbReference>
<keyword evidence="3" id="KW-0175">Coiled coil</keyword>
<keyword evidence="4" id="KW-0472">Membrane</keyword>
<dbReference type="Proteomes" id="UP001226867">
    <property type="component" value="Unassembled WGS sequence"/>
</dbReference>
<dbReference type="EMBL" id="JAUSRO010000020">
    <property type="protein sequence ID" value="MDP9902684.1"/>
    <property type="molecule type" value="Genomic_DNA"/>
</dbReference>
<dbReference type="Gene3D" id="3.30.70.270">
    <property type="match status" value="1"/>
</dbReference>
<dbReference type="InterPro" id="IPR050469">
    <property type="entry name" value="Diguanylate_Cyclase"/>
</dbReference>
<dbReference type="PANTHER" id="PTHR45138">
    <property type="entry name" value="REGULATORY COMPONENTS OF SENSORY TRANSDUCTION SYSTEM"/>
    <property type="match status" value="1"/>
</dbReference>
<gene>
    <name evidence="7" type="ORF">J2W36_004961</name>
</gene>
<dbReference type="SMART" id="SM00267">
    <property type="entry name" value="GGDEF"/>
    <property type="match status" value="1"/>
</dbReference>
<dbReference type="Pfam" id="PF07695">
    <property type="entry name" value="7TMR-DISM_7TM"/>
    <property type="match status" value="1"/>
</dbReference>
<dbReference type="InterPro" id="IPR011622">
    <property type="entry name" value="7TMR_DISM_rcpt_extracell_dom2"/>
</dbReference>
<comment type="caution">
    <text evidence="7">The sequence shown here is derived from an EMBL/GenBank/DDBJ whole genome shotgun (WGS) entry which is preliminary data.</text>
</comment>
<accession>A0ABT9SEA7</accession>
<feature type="transmembrane region" description="Helical" evidence="4">
    <location>
        <begin position="341"/>
        <end position="359"/>
    </location>
</feature>
<feature type="chain" id="PRO_5046431439" description="diguanylate cyclase" evidence="5">
    <location>
        <begin position="26"/>
        <end position="623"/>
    </location>
</feature>
<dbReference type="Gene3D" id="2.60.40.2380">
    <property type="match status" value="1"/>
</dbReference>
<reference evidence="7 8" key="1">
    <citation type="submission" date="2023-07" db="EMBL/GenBank/DDBJ databases">
        <title>Sorghum-associated microbial communities from plants grown in Nebraska, USA.</title>
        <authorList>
            <person name="Schachtman D."/>
        </authorList>
    </citation>
    <scope>NUCLEOTIDE SEQUENCE [LARGE SCALE GENOMIC DNA]</scope>
    <source>
        <strain evidence="7 8">DS1607</strain>
    </source>
</reference>
<evidence type="ECO:0000256" key="5">
    <source>
        <dbReference type="SAM" id="SignalP"/>
    </source>
</evidence>
<evidence type="ECO:0000256" key="4">
    <source>
        <dbReference type="SAM" id="Phobius"/>
    </source>
</evidence>
<sequence>MSLHPFALLMLFVGWWLCAGQEADAAEPRPVYVGANENRPVAAQSQRLEDPAGTLTVDQVRADPRWVDDDRATLNLGASHSVWWLRLRLVSTSAQAEELVLDTGSPLQDYVDFHVLDVAGHERLMRRGGDRLPFSDRQLQTPSVAFRFVLSPGDTVDLYLRLRSHDGVFEAMPLHLASAMQHAVSSATSMLWQGLYFGGLLALAAYNFIVFVLTRRAAFGVYVAYLMAFLLWSFTLKGLSAQYLWPNSPQLVNQMLVIGGSLSFALSGVFAISYMQLAHRLSRRTYALVRGLTVLSLLPIPIGLADHYALAWLVCVPVGLSGVLVTMTTSAWLAWQGVREARVFLLAFALLSVGVLINSLELYPVLYAVLPSSAIVSDFWQIGSVVQMLLLALGLADTMNQMRAAKLAAEQEVNRAQARQALELERQVRARTLELQRANDLLQRLSVTDELTGAFNRRHFNVLCRKALDRAQQGVPVAICMFDVDYFKAYNDIYGHQAGDQVLQAVSAAVQAELQLSGDRLCRLGGEEFGALLTVDTADAAERLAVRLRDAVRRLAIPHNGSPLGKLRASFGMVFWEPEAAMELDPDRMYAAVDQLLYNAKQSGRDRVAVSAIVRQGPDAEAV</sequence>
<keyword evidence="4" id="KW-0812">Transmembrane</keyword>
<evidence type="ECO:0000259" key="6">
    <source>
        <dbReference type="PROSITE" id="PS50887"/>
    </source>
</evidence>
<feature type="transmembrane region" description="Helical" evidence="4">
    <location>
        <begin position="217"/>
        <end position="235"/>
    </location>
</feature>
<feature type="coiled-coil region" evidence="3">
    <location>
        <begin position="399"/>
        <end position="427"/>
    </location>
</feature>
<dbReference type="InterPro" id="IPR000160">
    <property type="entry name" value="GGDEF_dom"/>
</dbReference>
<feature type="transmembrane region" description="Helical" evidence="4">
    <location>
        <begin position="379"/>
        <end position="396"/>
    </location>
</feature>
<evidence type="ECO:0000313" key="8">
    <source>
        <dbReference type="Proteomes" id="UP001226867"/>
    </source>
</evidence>
<evidence type="ECO:0000313" key="7">
    <source>
        <dbReference type="EMBL" id="MDP9902684.1"/>
    </source>
</evidence>
<evidence type="ECO:0000256" key="3">
    <source>
        <dbReference type="SAM" id="Coils"/>
    </source>
</evidence>
<evidence type="ECO:0000256" key="2">
    <source>
        <dbReference type="ARBA" id="ARBA00034247"/>
    </source>
</evidence>
<dbReference type="SUPFAM" id="SSF55073">
    <property type="entry name" value="Nucleotide cyclase"/>
    <property type="match status" value="1"/>
</dbReference>
<protein>
    <recommendedName>
        <fullName evidence="1">diguanylate cyclase</fullName>
        <ecNumber evidence="1">2.7.7.65</ecNumber>
    </recommendedName>
</protein>
<feature type="transmembrane region" description="Helical" evidence="4">
    <location>
        <begin position="287"/>
        <end position="304"/>
    </location>
</feature>
<dbReference type="CDD" id="cd01949">
    <property type="entry name" value="GGDEF"/>
    <property type="match status" value="1"/>
</dbReference>
<organism evidence="7 8">
    <name type="scientific">Variovorax ginsengisoli</name>
    <dbReference type="NCBI Taxonomy" id="363844"/>
    <lineage>
        <taxon>Bacteria</taxon>
        <taxon>Pseudomonadati</taxon>
        <taxon>Pseudomonadota</taxon>
        <taxon>Betaproteobacteria</taxon>
        <taxon>Burkholderiales</taxon>
        <taxon>Comamonadaceae</taxon>
        <taxon>Variovorax</taxon>
    </lineage>
</organism>
<keyword evidence="5" id="KW-0732">Signal</keyword>
<proteinExistence type="predicted"/>
<feature type="domain" description="GGDEF" evidence="6">
    <location>
        <begin position="475"/>
        <end position="613"/>
    </location>
</feature>
<dbReference type="Pfam" id="PF00990">
    <property type="entry name" value="GGDEF"/>
    <property type="match status" value="1"/>
</dbReference>
<dbReference type="NCBIfam" id="TIGR00254">
    <property type="entry name" value="GGDEF"/>
    <property type="match status" value="1"/>
</dbReference>
<dbReference type="Pfam" id="PF07696">
    <property type="entry name" value="7TMR-DISMED2"/>
    <property type="match status" value="1"/>
</dbReference>
<name>A0ABT9SEA7_9BURK</name>